<dbReference type="STRING" id="1121098.HMPREF1534_03846"/>
<dbReference type="Proteomes" id="UP000017831">
    <property type="component" value="Unassembled WGS sequence"/>
</dbReference>
<organism evidence="8 9">
    <name type="scientific">Phocaeicola massiliensis B84634 = Timone 84634 = DSM 17679 = JCM 13223</name>
    <dbReference type="NCBI Taxonomy" id="1121098"/>
    <lineage>
        <taxon>Bacteria</taxon>
        <taxon>Pseudomonadati</taxon>
        <taxon>Bacteroidota</taxon>
        <taxon>Bacteroidia</taxon>
        <taxon>Bacteroidales</taxon>
        <taxon>Bacteroidaceae</taxon>
        <taxon>Phocaeicola</taxon>
    </lineage>
</organism>
<evidence type="ECO:0000313" key="9">
    <source>
        <dbReference type="Proteomes" id="UP000017831"/>
    </source>
</evidence>
<evidence type="ECO:0000256" key="6">
    <source>
        <dbReference type="ARBA" id="ARBA00048791"/>
    </source>
</evidence>
<protein>
    <recommendedName>
        <fullName evidence="3 7">Deoxyribose-phosphate aldolase</fullName>
        <ecNumber evidence="3 7">4.1.2.4</ecNumber>
    </recommendedName>
</protein>
<evidence type="ECO:0000256" key="4">
    <source>
        <dbReference type="ARBA" id="ARBA00023239"/>
    </source>
</evidence>
<comment type="pathway">
    <text evidence="1">Carbohydrate degradation; 2-deoxy-D-ribose 1-phosphate degradation; D-glyceraldehyde 3-phosphate and acetaldehyde from 2-deoxy-alpha-D-ribose 1-phosphate: step 2/2.</text>
</comment>
<dbReference type="InterPro" id="IPR002915">
    <property type="entry name" value="DeoC/FbaB/LacD_aldolase"/>
</dbReference>
<accession>U6R7W8</accession>
<dbReference type="PATRIC" id="fig|1121098.3.peg.3924"/>
<dbReference type="AlphaFoldDB" id="U6R7W8"/>
<name>U6R7W8_9BACT</name>
<dbReference type="GO" id="GO:0004139">
    <property type="term" value="F:deoxyribose-phosphate aldolase activity"/>
    <property type="evidence" value="ECO:0007669"/>
    <property type="project" value="UniProtKB-UniRule"/>
</dbReference>
<dbReference type="GO" id="GO:0005737">
    <property type="term" value="C:cytoplasm"/>
    <property type="evidence" value="ECO:0007669"/>
    <property type="project" value="InterPro"/>
</dbReference>
<dbReference type="NCBIfam" id="TIGR00126">
    <property type="entry name" value="deoC"/>
    <property type="match status" value="1"/>
</dbReference>
<dbReference type="GeneID" id="60060285"/>
<dbReference type="InterPro" id="IPR013785">
    <property type="entry name" value="Aldolase_TIM"/>
</dbReference>
<keyword evidence="9" id="KW-1185">Reference proteome</keyword>
<evidence type="ECO:0000256" key="5">
    <source>
        <dbReference type="ARBA" id="ARBA00023270"/>
    </source>
</evidence>
<evidence type="ECO:0000256" key="2">
    <source>
        <dbReference type="ARBA" id="ARBA00009473"/>
    </source>
</evidence>
<comment type="catalytic activity">
    <reaction evidence="6">
        <text>2-deoxy-D-ribose 5-phosphate = D-glyceraldehyde 3-phosphate + acetaldehyde</text>
        <dbReference type="Rhea" id="RHEA:12821"/>
        <dbReference type="ChEBI" id="CHEBI:15343"/>
        <dbReference type="ChEBI" id="CHEBI:59776"/>
        <dbReference type="ChEBI" id="CHEBI:62877"/>
        <dbReference type="EC" id="4.1.2.4"/>
    </reaction>
</comment>
<dbReference type="PANTHER" id="PTHR10889:SF3">
    <property type="entry name" value="DEOXYRIBOSE-PHOSPHATE ALDOLASE"/>
    <property type="match status" value="1"/>
</dbReference>
<dbReference type="OrthoDB" id="9778711at2"/>
<evidence type="ECO:0000256" key="1">
    <source>
        <dbReference type="ARBA" id="ARBA00004816"/>
    </source>
</evidence>
<dbReference type="InterPro" id="IPR011343">
    <property type="entry name" value="DeoC"/>
</dbReference>
<dbReference type="eggNOG" id="COG0274">
    <property type="taxonomic scope" value="Bacteria"/>
</dbReference>
<dbReference type="CDD" id="cd00959">
    <property type="entry name" value="DeoC"/>
    <property type="match status" value="1"/>
</dbReference>
<dbReference type="PANTHER" id="PTHR10889">
    <property type="entry name" value="DEOXYRIBOSE-PHOSPHATE ALDOLASE"/>
    <property type="match status" value="1"/>
</dbReference>
<evidence type="ECO:0000256" key="3">
    <source>
        <dbReference type="ARBA" id="ARBA00012515"/>
    </source>
</evidence>
<dbReference type="GO" id="GO:0016052">
    <property type="term" value="P:carbohydrate catabolic process"/>
    <property type="evidence" value="ECO:0007669"/>
    <property type="project" value="TreeGrafter"/>
</dbReference>
<evidence type="ECO:0000256" key="7">
    <source>
        <dbReference type="NCBIfam" id="TIGR00126"/>
    </source>
</evidence>
<dbReference type="SUPFAM" id="SSF51569">
    <property type="entry name" value="Aldolase"/>
    <property type="match status" value="1"/>
</dbReference>
<proteinExistence type="inferred from homology"/>
<dbReference type="Pfam" id="PF01791">
    <property type="entry name" value="DeoC"/>
    <property type="match status" value="1"/>
</dbReference>
<dbReference type="GO" id="GO:0009264">
    <property type="term" value="P:deoxyribonucleotide catabolic process"/>
    <property type="evidence" value="ECO:0007669"/>
    <property type="project" value="UniProtKB-UniRule"/>
</dbReference>
<dbReference type="SMART" id="SM01133">
    <property type="entry name" value="DeoC"/>
    <property type="match status" value="1"/>
</dbReference>
<dbReference type="EMBL" id="AQHY01000040">
    <property type="protein sequence ID" value="EOA52419.1"/>
    <property type="molecule type" value="Genomic_DNA"/>
</dbReference>
<dbReference type="RefSeq" id="WP_005945267.1">
    <property type="nucleotide sequence ID" value="NZ_KB890319.1"/>
</dbReference>
<dbReference type="EC" id="4.1.2.4" evidence="3 7"/>
<comment type="similarity">
    <text evidence="2">Belongs to the DeoC/FbaB aldolase family. DeoC type 2 subfamily.</text>
</comment>
<dbReference type="PIRSF" id="PIRSF001357">
    <property type="entry name" value="DeoC"/>
    <property type="match status" value="1"/>
</dbReference>
<keyword evidence="4" id="KW-0456">Lyase</keyword>
<comment type="caution">
    <text evidence="8">The sequence shown here is derived from an EMBL/GenBank/DDBJ whole genome shotgun (WGS) entry which is preliminary data.</text>
</comment>
<sequence length="313" mass="34695">MEHNHDCSHSHEHGHEHEDAHDKYMEALAKYNTHLNDEDVKAKVTHFIEEHLAENNTPEVKKFLFHCIDLTTLKCTDSEESVMKFTEKVNDFVDKYPDLSNVAAICVYPNMAEIVNDTLEADNVNIACVSGGFPSSQTFIEVKVAETAMAIHSGADEIDIVISVGKFLTGDYEGMCDEIEELKAVCGDKHLKVILETGALGNASNIKKASILSMYSGADFIKTSTGKENPAATPEAAYVMCEAIKEYYMVTGRKVGFKPAGGINTVHDALVYYTIVKEILGEEWLTNELFRLGTSRLANLLLSEIVGQETKFF</sequence>
<keyword evidence="5" id="KW-0704">Schiff base</keyword>
<dbReference type="Gene3D" id="3.20.20.70">
    <property type="entry name" value="Aldolase class I"/>
    <property type="match status" value="1"/>
</dbReference>
<gene>
    <name evidence="8" type="ORF">HMPREF1534_03846</name>
</gene>
<dbReference type="HOGENOM" id="CLU_053595_3_0_10"/>
<evidence type="ECO:0000313" key="8">
    <source>
        <dbReference type="EMBL" id="EOA52419.1"/>
    </source>
</evidence>
<reference evidence="8 9" key="1">
    <citation type="submission" date="2013-04" db="EMBL/GenBank/DDBJ databases">
        <title>The Genome Sequence of Bacteroides massiliensis DSM 17679.</title>
        <authorList>
            <consortium name="The Broad Institute Genomics Platform"/>
            <person name="Earl A."/>
            <person name="Ward D."/>
            <person name="Feldgarden M."/>
            <person name="Gevers D."/>
            <person name="Martens E."/>
            <person name="Fenner L."/>
            <person name="Roux V."/>
            <person name="Mallet M.N."/>
            <person name="Raoult D."/>
            <person name="Walker B."/>
            <person name="Young S."/>
            <person name="Zeng Q."/>
            <person name="Gargeya S."/>
            <person name="Fitzgerald M."/>
            <person name="Haas B."/>
            <person name="Abouelleil A."/>
            <person name="Allen A.W."/>
            <person name="Alvarado L."/>
            <person name="Arachchi H.M."/>
            <person name="Berlin A.M."/>
            <person name="Chapman S.B."/>
            <person name="Gainer-Dewar J."/>
            <person name="Goldberg J."/>
            <person name="Griggs A."/>
            <person name="Gujja S."/>
            <person name="Hansen M."/>
            <person name="Howarth C."/>
            <person name="Imamovic A."/>
            <person name="Ireland A."/>
            <person name="Larimer J."/>
            <person name="McCowan C."/>
            <person name="Murphy C."/>
            <person name="Pearson M."/>
            <person name="Poon T.W."/>
            <person name="Priest M."/>
            <person name="Roberts A."/>
            <person name="Saif S."/>
            <person name="Shea T."/>
            <person name="Sisk P."/>
            <person name="Sykes S."/>
            <person name="Wortman J."/>
            <person name="Nusbaum C."/>
            <person name="Birren B."/>
        </authorList>
    </citation>
    <scope>NUCLEOTIDE SEQUENCE [LARGE SCALE GENOMIC DNA]</scope>
    <source>
        <strain evidence="9">B84634 / Timone 84634 / DSM 17679 / JCM 13223</strain>
    </source>
</reference>